<reference evidence="5 6" key="1">
    <citation type="submission" date="2019-03" db="EMBL/GenBank/DDBJ databases">
        <title>Genomic Encyclopedia of Type Strains, Phase IV (KMG-IV): sequencing the most valuable type-strain genomes for metagenomic binning, comparative biology and taxonomic classification.</title>
        <authorList>
            <person name="Goeker M."/>
        </authorList>
    </citation>
    <scope>NUCLEOTIDE SEQUENCE [LARGE SCALE GENOMIC DNA]</scope>
    <source>
        <strain evidence="5 6">DSM 45361</strain>
    </source>
</reference>
<dbReference type="InterPro" id="IPR051601">
    <property type="entry name" value="Serine_prot/Carboxylest_S33"/>
</dbReference>
<dbReference type="Gene3D" id="3.40.50.1820">
    <property type="entry name" value="alpha/beta hydrolase"/>
    <property type="match status" value="1"/>
</dbReference>
<gene>
    <name evidence="5" type="ORF">EV186_10110</name>
</gene>
<evidence type="ECO:0000313" key="5">
    <source>
        <dbReference type="EMBL" id="TDQ04070.1"/>
    </source>
</evidence>
<name>A0A4R6SKJ1_LABRH</name>
<dbReference type="InterPro" id="IPR029058">
    <property type="entry name" value="AB_hydrolase_fold"/>
</dbReference>
<evidence type="ECO:0000256" key="2">
    <source>
        <dbReference type="ARBA" id="ARBA00022729"/>
    </source>
</evidence>
<organism evidence="5 6">
    <name type="scientific">Labedaea rhizosphaerae</name>
    <dbReference type="NCBI Taxonomy" id="598644"/>
    <lineage>
        <taxon>Bacteria</taxon>
        <taxon>Bacillati</taxon>
        <taxon>Actinomycetota</taxon>
        <taxon>Actinomycetes</taxon>
        <taxon>Pseudonocardiales</taxon>
        <taxon>Pseudonocardiaceae</taxon>
        <taxon>Labedaea</taxon>
    </lineage>
</organism>
<evidence type="ECO:0000256" key="1">
    <source>
        <dbReference type="ARBA" id="ARBA00010088"/>
    </source>
</evidence>
<dbReference type="Proteomes" id="UP000295444">
    <property type="component" value="Unassembled WGS sequence"/>
</dbReference>
<dbReference type="PANTHER" id="PTHR43248">
    <property type="entry name" value="2-SUCCINYL-6-HYDROXY-2,4-CYCLOHEXADIENE-1-CARBOXYLATE SYNTHASE"/>
    <property type="match status" value="1"/>
</dbReference>
<feature type="domain" description="AB hydrolase-1" evidence="4">
    <location>
        <begin position="113"/>
        <end position="495"/>
    </location>
</feature>
<protein>
    <submittedName>
        <fullName evidence="5">Alpha/beta hydrolase family protein</fullName>
    </submittedName>
</protein>
<dbReference type="PROSITE" id="PS51257">
    <property type="entry name" value="PROKAR_LIPOPROTEIN"/>
    <property type="match status" value="1"/>
</dbReference>
<accession>A0A4R6SKJ1</accession>
<comment type="similarity">
    <text evidence="1">Belongs to the peptidase S33 family.</text>
</comment>
<proteinExistence type="inferred from homology"/>
<dbReference type="Pfam" id="PF00561">
    <property type="entry name" value="Abhydrolase_1"/>
    <property type="match status" value="1"/>
</dbReference>
<keyword evidence="6" id="KW-1185">Reference proteome</keyword>
<dbReference type="EMBL" id="SNXZ01000001">
    <property type="protein sequence ID" value="TDQ04070.1"/>
    <property type="molecule type" value="Genomic_DNA"/>
</dbReference>
<dbReference type="PANTHER" id="PTHR43248:SF29">
    <property type="entry name" value="TRIPEPTIDYL AMINOPEPTIDASE"/>
    <property type="match status" value="1"/>
</dbReference>
<dbReference type="InterPro" id="IPR000073">
    <property type="entry name" value="AB_hydrolase_1"/>
</dbReference>
<dbReference type="GO" id="GO:0016787">
    <property type="term" value="F:hydrolase activity"/>
    <property type="evidence" value="ECO:0007669"/>
    <property type="project" value="UniProtKB-KW"/>
</dbReference>
<dbReference type="AlphaFoldDB" id="A0A4R6SKJ1"/>
<evidence type="ECO:0000313" key="6">
    <source>
        <dbReference type="Proteomes" id="UP000295444"/>
    </source>
</evidence>
<sequence length="520" mass="55127">MRMRAGIILVGLVLVAGCSTVVTGTPTAGKVQRSGPAGAVPAGLEQFYSQALVWSGCPQFATDDESRQAFAGRGLQCATMRVPLDYAKPDGPAATIGLLRRPADDQQHKVGSLVINPGGPGASGMSAAAGLYSSDSKAEVFKRFDLVGFDPRGVGVSSPKVHCLTDQETDRQRLEPPTTDVAKIEAENKDYAAKCTQRTGADVLATVGTRDVARDMDVMRSVLGDQKLTYLGFSYGTRIGTEYAQQFPQSVRAMVLDGAVDPDADQLDEQIGQAKGFDGAIKDFIKWCVARADCALGHDAGAAQTKLEQLVNPLKTRPVAVGDRQLSFSDAATGIIQAMYSNQLWEPLNTGLTELAQGQGRVLMILADAYLGRGQDGHYSNLQDAFTAINCVDQPQLKDRAEVQKETEQLAEAAKGTFLDEAQPPVPALDVCAFWPVPPTSVPHRPAVTGLAPVLVISTTGDPATPYQSGVDLADALHGGLLTFQGTQHTAFLQGNECVDDAASSYLIDLKMPAEGTRCS</sequence>
<evidence type="ECO:0000259" key="4">
    <source>
        <dbReference type="Pfam" id="PF00561"/>
    </source>
</evidence>
<evidence type="ECO:0000256" key="3">
    <source>
        <dbReference type="ARBA" id="ARBA00022801"/>
    </source>
</evidence>
<dbReference type="SUPFAM" id="SSF53474">
    <property type="entry name" value="alpha/beta-Hydrolases"/>
    <property type="match status" value="1"/>
</dbReference>
<comment type="caution">
    <text evidence="5">The sequence shown here is derived from an EMBL/GenBank/DDBJ whole genome shotgun (WGS) entry which is preliminary data.</text>
</comment>
<keyword evidence="2" id="KW-0732">Signal</keyword>
<keyword evidence="3 5" id="KW-0378">Hydrolase</keyword>